<accession>A0ABV7EQ94</accession>
<name>A0ABV7EQ94_9GAMM</name>
<evidence type="ECO:0000313" key="4">
    <source>
        <dbReference type="EMBL" id="MFC3103862.1"/>
    </source>
</evidence>
<organism evidence="4 5">
    <name type="scientific">Salinisphaera aquimarina</name>
    <dbReference type="NCBI Taxonomy" id="2094031"/>
    <lineage>
        <taxon>Bacteria</taxon>
        <taxon>Pseudomonadati</taxon>
        <taxon>Pseudomonadota</taxon>
        <taxon>Gammaproteobacteria</taxon>
        <taxon>Salinisphaerales</taxon>
        <taxon>Salinisphaeraceae</taxon>
        <taxon>Salinisphaera</taxon>
    </lineage>
</organism>
<evidence type="ECO:0000256" key="3">
    <source>
        <dbReference type="SAM" id="SignalP"/>
    </source>
</evidence>
<keyword evidence="1" id="KW-0175">Coiled coil</keyword>
<reference evidence="5" key="1">
    <citation type="journal article" date="2019" name="Int. J. Syst. Evol. Microbiol.">
        <title>The Global Catalogue of Microorganisms (GCM) 10K type strain sequencing project: providing services to taxonomists for standard genome sequencing and annotation.</title>
        <authorList>
            <consortium name="The Broad Institute Genomics Platform"/>
            <consortium name="The Broad Institute Genome Sequencing Center for Infectious Disease"/>
            <person name="Wu L."/>
            <person name="Ma J."/>
        </authorList>
    </citation>
    <scope>NUCLEOTIDE SEQUENCE [LARGE SCALE GENOMIC DNA]</scope>
    <source>
        <strain evidence="5">KCTC 52640</strain>
    </source>
</reference>
<dbReference type="RefSeq" id="WP_380688299.1">
    <property type="nucleotide sequence ID" value="NZ_JBHRSS010000003.1"/>
</dbReference>
<feature type="signal peptide" evidence="3">
    <location>
        <begin position="1"/>
        <end position="36"/>
    </location>
</feature>
<dbReference type="SUPFAM" id="SSF56935">
    <property type="entry name" value="Porins"/>
    <property type="match status" value="1"/>
</dbReference>
<sequence>MSTIPFRSTTVGAAVKSVLGTAVAVPLLVAAMPAVAQQSQQEQMQELQQQIEQLQSKFNQMQSDQVQKDARIEQLQAQQEQMSEGSMVSDTEESSSDGEGFKVGNTTIQLNGYFKLDAIYDFEDDHGTSLGPSDAIGTLNNKGTDRPGDGNIGATVKQTRLKLSTTTSTETFGDIGGYIEMDLYGSPYDGSFGGGPSPRVRRAYLTIGNWLIGRDWSTFSDFNYGTTLNFYGPQGQLFERQAQVRYTFHLPDESTFDVALETPTGDGVTSGPVQDDLPFKQADKQGNEDNPLPDFVVRYQGSQGPVSFQVAGIARYLKADIQGFNGADSNSNDSVLGWGLDAGATLALPTGTTLMGTVAGGEGIGKYIYAPAGGTDTYVDDNGNLEAFQRWGYTATISQALTSELTGNVVWGQAFSESPNNVDYSTDGLHDNSDTLAVNLLYTPVDPLTFGIEYNRSFYEQQDGTDAQAQNVQFSTIYNF</sequence>
<proteinExistence type="predicted"/>
<evidence type="ECO:0000256" key="1">
    <source>
        <dbReference type="SAM" id="Coils"/>
    </source>
</evidence>
<keyword evidence="5" id="KW-1185">Reference proteome</keyword>
<keyword evidence="3" id="KW-0732">Signal</keyword>
<feature type="region of interest" description="Disordered" evidence="2">
    <location>
        <begin position="75"/>
        <end position="102"/>
    </location>
</feature>
<evidence type="ECO:0000256" key="2">
    <source>
        <dbReference type="SAM" id="MobiDB-lite"/>
    </source>
</evidence>
<protein>
    <submittedName>
        <fullName evidence="4">DcaP family trimeric outer membrane transporter</fullName>
    </submittedName>
</protein>
<dbReference type="InterPro" id="IPR045748">
    <property type="entry name" value="DcaP"/>
</dbReference>
<evidence type="ECO:0000313" key="5">
    <source>
        <dbReference type="Proteomes" id="UP001595462"/>
    </source>
</evidence>
<comment type="caution">
    <text evidence="4">The sequence shown here is derived from an EMBL/GenBank/DDBJ whole genome shotgun (WGS) entry which is preliminary data.</text>
</comment>
<dbReference type="Proteomes" id="UP001595462">
    <property type="component" value="Unassembled WGS sequence"/>
</dbReference>
<gene>
    <name evidence="4" type="ORF">ACFOSU_08150</name>
</gene>
<dbReference type="Pfam" id="PF19577">
    <property type="entry name" value="DcaP"/>
    <property type="match status" value="1"/>
</dbReference>
<feature type="compositionally biased region" description="Polar residues" evidence="2">
    <location>
        <begin position="75"/>
        <end position="88"/>
    </location>
</feature>
<dbReference type="EMBL" id="JBHRSS010000003">
    <property type="protein sequence ID" value="MFC3103862.1"/>
    <property type="molecule type" value="Genomic_DNA"/>
</dbReference>
<feature type="chain" id="PRO_5047341809" evidence="3">
    <location>
        <begin position="37"/>
        <end position="480"/>
    </location>
</feature>
<feature type="coiled-coil region" evidence="1">
    <location>
        <begin position="37"/>
        <end position="64"/>
    </location>
</feature>